<dbReference type="AlphaFoldDB" id="A0A7C3MI71"/>
<gene>
    <name evidence="1" type="ORF">ENW00_06185</name>
</gene>
<organism evidence="1">
    <name type="scientific">Dictyoglomus thermophilum</name>
    <dbReference type="NCBI Taxonomy" id="14"/>
    <lineage>
        <taxon>Bacteria</taxon>
        <taxon>Pseudomonadati</taxon>
        <taxon>Dictyoglomota</taxon>
        <taxon>Dictyoglomia</taxon>
        <taxon>Dictyoglomales</taxon>
        <taxon>Dictyoglomaceae</taxon>
        <taxon>Dictyoglomus</taxon>
    </lineage>
</organism>
<evidence type="ECO:0000313" key="1">
    <source>
        <dbReference type="EMBL" id="HFX13728.1"/>
    </source>
</evidence>
<dbReference type="PIRSF" id="PIRSF027386">
    <property type="entry name" value="UCP027386_ABC_sbc_TM0202"/>
    <property type="match status" value="1"/>
</dbReference>
<dbReference type="InterPro" id="IPR027024">
    <property type="entry name" value="UCP027386_ABC_sbc_TM0202"/>
</dbReference>
<proteinExistence type="predicted"/>
<comment type="caution">
    <text evidence="1">The sequence shown here is derived from an EMBL/GenBank/DDBJ whole genome shotgun (WGS) entry which is preliminary data.</text>
</comment>
<sequence length="301" mass="34794">MSKLIFTLTILLFILSANTFSQIQEINVLIPFGPSIIPFAPLMSSNNQVDIKINFIIWRTIDELAIKVKDGNFDILISPFVTLVNLQNKGIIKARHLATFNWASFYLVTNKNKKDFVGENIYIAQKGSTQDIIFSIYLQEKNLKDKVHIYYSTPQEITTLFIAKKINYALLPEPYVSMCLSEGGSIILDIQRVYRDFNKAHLPITSIGINEKIRKDLVIKIDRIFRDNFKKLHDNPDPFIEKASSILKIDKNIINLSFKRHSFRYQGNSAKKDLLTFLNFILEKTPQVIDNKLPNEEFFKI</sequence>
<name>A0A7C3MI71_DICTH</name>
<reference evidence="1" key="1">
    <citation type="journal article" date="2020" name="mSystems">
        <title>Genome- and Community-Level Interaction Insights into Carbon Utilization and Element Cycling Functions of Hydrothermarchaeota in Hydrothermal Sediment.</title>
        <authorList>
            <person name="Zhou Z."/>
            <person name="Liu Y."/>
            <person name="Xu W."/>
            <person name="Pan J."/>
            <person name="Luo Z.H."/>
            <person name="Li M."/>
        </authorList>
    </citation>
    <scope>NUCLEOTIDE SEQUENCE [LARGE SCALE GENOMIC DNA]</scope>
    <source>
        <strain evidence="1">SpSt-81</strain>
    </source>
</reference>
<accession>A0A7C3MI71</accession>
<dbReference type="EMBL" id="DTIN01000021">
    <property type="protein sequence ID" value="HFX13728.1"/>
    <property type="molecule type" value="Genomic_DNA"/>
</dbReference>
<dbReference type="SUPFAM" id="SSF53850">
    <property type="entry name" value="Periplasmic binding protein-like II"/>
    <property type="match status" value="1"/>
</dbReference>
<dbReference type="PANTHER" id="PTHR30024:SF46">
    <property type="entry name" value="ABC TRANSPORTER, SUBSTRATE-BINDING LIPOPROTEIN"/>
    <property type="match status" value="1"/>
</dbReference>
<dbReference type="Gene3D" id="3.40.190.10">
    <property type="entry name" value="Periplasmic binding protein-like II"/>
    <property type="match status" value="2"/>
</dbReference>
<protein>
    <submittedName>
        <fullName evidence="1">DUF3834 domain-containing protein</fullName>
    </submittedName>
</protein>
<dbReference type="PANTHER" id="PTHR30024">
    <property type="entry name" value="ALIPHATIC SULFONATES-BINDING PROTEIN-RELATED"/>
    <property type="match status" value="1"/>
</dbReference>